<evidence type="ECO:0000256" key="4">
    <source>
        <dbReference type="ARBA" id="ARBA00022692"/>
    </source>
</evidence>
<dbReference type="Proteomes" id="UP000703038">
    <property type="component" value="Unassembled WGS sequence"/>
</dbReference>
<keyword evidence="5 7" id="KW-1133">Transmembrane helix</keyword>
<feature type="transmembrane region" description="Helical" evidence="7">
    <location>
        <begin position="303"/>
        <end position="325"/>
    </location>
</feature>
<feature type="transmembrane region" description="Helical" evidence="7">
    <location>
        <begin position="126"/>
        <end position="146"/>
    </location>
</feature>
<protein>
    <submittedName>
        <fullName evidence="8">PST family polysaccharide transporter</fullName>
    </submittedName>
</protein>
<reference evidence="8 9" key="1">
    <citation type="submission" date="2021-01" db="EMBL/GenBank/DDBJ databases">
        <title>Genomics of switchgrass bacterial isolates.</title>
        <authorList>
            <person name="Shade A."/>
        </authorList>
    </citation>
    <scope>NUCLEOTIDE SEQUENCE [LARGE SCALE GENOMIC DNA]</scope>
    <source>
        <strain evidence="8 9">PvP111</strain>
    </source>
</reference>
<feature type="transmembrane region" description="Helical" evidence="7">
    <location>
        <begin position="337"/>
        <end position="358"/>
    </location>
</feature>
<dbReference type="PANTHER" id="PTHR30250">
    <property type="entry name" value="PST FAMILY PREDICTED COLANIC ACID TRANSPORTER"/>
    <property type="match status" value="1"/>
</dbReference>
<feature type="transmembrane region" description="Helical" evidence="7">
    <location>
        <begin position="28"/>
        <end position="45"/>
    </location>
</feature>
<evidence type="ECO:0000256" key="3">
    <source>
        <dbReference type="ARBA" id="ARBA00022475"/>
    </source>
</evidence>
<comment type="subcellular location">
    <subcellularLocation>
        <location evidence="1">Cell membrane</location>
        <topology evidence="1">Multi-pass membrane protein</topology>
    </subcellularLocation>
</comment>
<keyword evidence="3" id="KW-1003">Cell membrane</keyword>
<keyword evidence="6 7" id="KW-0472">Membrane</keyword>
<dbReference type="EMBL" id="JAFBBK010000001">
    <property type="protein sequence ID" value="MBM7417243.1"/>
    <property type="molecule type" value="Genomic_DNA"/>
</dbReference>
<evidence type="ECO:0000313" key="9">
    <source>
        <dbReference type="Proteomes" id="UP000703038"/>
    </source>
</evidence>
<evidence type="ECO:0000256" key="5">
    <source>
        <dbReference type="ARBA" id="ARBA00022989"/>
    </source>
</evidence>
<evidence type="ECO:0000256" key="7">
    <source>
        <dbReference type="SAM" id="Phobius"/>
    </source>
</evidence>
<sequence length="396" mass="42135">MTTRGSQAALLLFAATQMAPEDYGQFAIASAIVILASLIAEGGVVQATTTATNVSLRDEQALAGRAVIVGLLVAIAAVVGAFWFSFKDGFEQTVYFTTVLASLIPLTACAAVSAGRLQRRNMFRQLAVYQIQGSALAAILCVTLIATGYPMVGLVVLSSTTTLVYSLRILLTKETRIVPRFEKSDRHLSHLSNYALLSNLIGVFGRRSGEFAAGIFAGPAAVGQFSIAYRVLTTGTEVLLHSRERVFLADAARRGNNLSKENSWKTSNKDQVRNLVLVGPVFLAAGAACYLGLPYLFGPDWNAVGTLAMILCLSGVAQSGFNLTYSSLYVIENPRSALYFQALQVVVLTAALVVGMISSIMVGAIAYAVASFVFAIFTVPFRIAAASVNRRAGMMV</sequence>
<proteinExistence type="inferred from homology"/>
<dbReference type="Pfam" id="PF13440">
    <property type="entry name" value="Polysacc_synt_3"/>
    <property type="match status" value="1"/>
</dbReference>
<organism evidence="8 9">
    <name type="scientific">Rhodococcoides corynebacterioides</name>
    <dbReference type="NCBI Taxonomy" id="53972"/>
    <lineage>
        <taxon>Bacteria</taxon>
        <taxon>Bacillati</taxon>
        <taxon>Actinomycetota</taxon>
        <taxon>Actinomycetes</taxon>
        <taxon>Mycobacteriales</taxon>
        <taxon>Nocardiaceae</taxon>
        <taxon>Rhodococcoides</taxon>
    </lineage>
</organism>
<dbReference type="PANTHER" id="PTHR30250:SF10">
    <property type="entry name" value="LIPOPOLYSACCHARIDE BIOSYNTHESIS PROTEIN WZXC"/>
    <property type="match status" value="1"/>
</dbReference>
<evidence type="ECO:0000256" key="6">
    <source>
        <dbReference type="ARBA" id="ARBA00023136"/>
    </source>
</evidence>
<evidence type="ECO:0000256" key="2">
    <source>
        <dbReference type="ARBA" id="ARBA00007430"/>
    </source>
</evidence>
<dbReference type="InterPro" id="IPR050833">
    <property type="entry name" value="Poly_Biosynth_Transport"/>
</dbReference>
<keyword evidence="4 7" id="KW-0812">Transmembrane</keyword>
<comment type="caution">
    <text evidence="8">The sequence shown here is derived from an EMBL/GenBank/DDBJ whole genome shotgun (WGS) entry which is preliminary data.</text>
</comment>
<accession>A0ABS2KZ90</accession>
<feature type="transmembrane region" description="Helical" evidence="7">
    <location>
        <begin position="364"/>
        <end position="385"/>
    </location>
</feature>
<evidence type="ECO:0000313" key="8">
    <source>
        <dbReference type="EMBL" id="MBM7417243.1"/>
    </source>
</evidence>
<evidence type="ECO:0000256" key="1">
    <source>
        <dbReference type="ARBA" id="ARBA00004651"/>
    </source>
</evidence>
<keyword evidence="9" id="KW-1185">Reference proteome</keyword>
<feature type="transmembrane region" description="Helical" evidence="7">
    <location>
        <begin position="275"/>
        <end position="297"/>
    </location>
</feature>
<feature type="transmembrane region" description="Helical" evidence="7">
    <location>
        <begin position="92"/>
        <end position="114"/>
    </location>
</feature>
<gene>
    <name evidence="8" type="ORF">JOE42_003976</name>
</gene>
<feature type="transmembrane region" description="Helical" evidence="7">
    <location>
        <begin position="66"/>
        <end position="86"/>
    </location>
</feature>
<name>A0ABS2KZ90_9NOCA</name>
<comment type="similarity">
    <text evidence="2">Belongs to the polysaccharide synthase family.</text>
</comment>